<feature type="binding site" description="axial binding residue" evidence="5">
    <location>
        <position position="471"/>
    </location>
    <ligand>
        <name>heme</name>
        <dbReference type="ChEBI" id="CHEBI:30413"/>
    </ligand>
    <ligandPart>
        <name>Fe</name>
        <dbReference type="ChEBI" id="CHEBI:18248"/>
    </ligandPart>
</feature>
<organism evidence="7 8">
    <name type="scientific">Cochliobolus heterostrophus (strain C5 / ATCC 48332 / race O)</name>
    <name type="common">Southern corn leaf blight fungus</name>
    <name type="synonym">Bipolaris maydis</name>
    <dbReference type="NCBI Taxonomy" id="701091"/>
    <lineage>
        <taxon>Eukaryota</taxon>
        <taxon>Fungi</taxon>
        <taxon>Dikarya</taxon>
        <taxon>Ascomycota</taxon>
        <taxon>Pezizomycotina</taxon>
        <taxon>Dothideomycetes</taxon>
        <taxon>Pleosporomycetidae</taxon>
        <taxon>Pleosporales</taxon>
        <taxon>Pleosporineae</taxon>
        <taxon>Pleosporaceae</taxon>
        <taxon>Bipolaris</taxon>
    </lineage>
</organism>
<proteinExistence type="inferred from homology"/>
<dbReference type="InterPro" id="IPR036396">
    <property type="entry name" value="Cyt_P450_sf"/>
</dbReference>
<dbReference type="InterPro" id="IPR001128">
    <property type="entry name" value="Cyt_P450"/>
</dbReference>
<dbReference type="PRINTS" id="PR00385">
    <property type="entry name" value="P450"/>
</dbReference>
<keyword evidence="6" id="KW-0812">Transmembrane</keyword>
<dbReference type="PANTHER" id="PTHR24305">
    <property type="entry name" value="CYTOCHROME P450"/>
    <property type="match status" value="1"/>
</dbReference>
<dbReference type="PRINTS" id="PR00465">
    <property type="entry name" value="EP450IV"/>
</dbReference>
<dbReference type="InterPro" id="IPR050121">
    <property type="entry name" value="Cytochrome_P450_monoxygenase"/>
</dbReference>
<name>M2U3P1_COCH5</name>
<dbReference type="EMBL" id="KB445574">
    <property type="protein sequence ID" value="EMD93179.1"/>
    <property type="molecule type" value="Genomic_DNA"/>
</dbReference>
<evidence type="ECO:0000313" key="7">
    <source>
        <dbReference type="EMBL" id="EMD93179.1"/>
    </source>
</evidence>
<comment type="similarity">
    <text evidence="2">Belongs to the cytochrome P450 family.</text>
</comment>
<evidence type="ECO:0000256" key="2">
    <source>
        <dbReference type="ARBA" id="ARBA00010617"/>
    </source>
</evidence>
<evidence type="ECO:0000313" key="8">
    <source>
        <dbReference type="Proteomes" id="UP000016936"/>
    </source>
</evidence>
<keyword evidence="3 5" id="KW-0479">Metal-binding</keyword>
<evidence type="ECO:0000256" key="4">
    <source>
        <dbReference type="ARBA" id="ARBA00023004"/>
    </source>
</evidence>
<keyword evidence="4 5" id="KW-0408">Iron</keyword>
<reference evidence="7 8" key="1">
    <citation type="journal article" date="2012" name="PLoS Pathog.">
        <title>Diverse lifestyles and strategies of plant pathogenesis encoded in the genomes of eighteen Dothideomycetes fungi.</title>
        <authorList>
            <person name="Ohm R.A."/>
            <person name="Feau N."/>
            <person name="Henrissat B."/>
            <person name="Schoch C.L."/>
            <person name="Horwitz B.A."/>
            <person name="Barry K.W."/>
            <person name="Condon B.J."/>
            <person name="Copeland A.C."/>
            <person name="Dhillon B."/>
            <person name="Glaser F."/>
            <person name="Hesse C.N."/>
            <person name="Kosti I."/>
            <person name="LaButti K."/>
            <person name="Lindquist E.A."/>
            <person name="Lucas S."/>
            <person name="Salamov A.A."/>
            <person name="Bradshaw R.E."/>
            <person name="Ciuffetti L."/>
            <person name="Hamelin R.C."/>
            <person name="Kema G.H.J."/>
            <person name="Lawrence C."/>
            <person name="Scott J.A."/>
            <person name="Spatafora J.W."/>
            <person name="Turgeon B.G."/>
            <person name="de Wit P.J.G.M."/>
            <person name="Zhong S."/>
            <person name="Goodwin S.B."/>
            <person name="Grigoriev I.V."/>
        </authorList>
    </citation>
    <scope>NUCLEOTIDE SEQUENCE [LARGE SCALE GENOMIC DNA]</scope>
    <source>
        <strain evidence="8">C5 / ATCC 48332 / race O</strain>
    </source>
</reference>
<keyword evidence="8" id="KW-1185">Reference proteome</keyword>
<dbReference type="eggNOG" id="KOG0157">
    <property type="taxonomic scope" value="Eukaryota"/>
</dbReference>
<dbReference type="GO" id="GO:0004497">
    <property type="term" value="F:monooxygenase activity"/>
    <property type="evidence" value="ECO:0007669"/>
    <property type="project" value="InterPro"/>
</dbReference>
<dbReference type="GO" id="GO:0020037">
    <property type="term" value="F:heme binding"/>
    <property type="evidence" value="ECO:0007669"/>
    <property type="project" value="InterPro"/>
</dbReference>
<comment type="cofactor">
    <cofactor evidence="1 5">
        <name>heme</name>
        <dbReference type="ChEBI" id="CHEBI:30413"/>
    </cofactor>
</comment>
<dbReference type="Gene3D" id="1.10.630.10">
    <property type="entry name" value="Cytochrome P450"/>
    <property type="match status" value="1"/>
</dbReference>
<dbReference type="InterPro" id="IPR002403">
    <property type="entry name" value="Cyt_P450_E_grp-IV"/>
</dbReference>
<keyword evidence="6" id="KW-0472">Membrane</keyword>
<dbReference type="PANTHER" id="PTHR24305:SF166">
    <property type="entry name" value="CYTOCHROME P450 12A4, MITOCHONDRIAL-RELATED"/>
    <property type="match status" value="1"/>
</dbReference>
<sequence length="541" mass="61111">MPSSVLFAIIIATFACLFRWIFQLIQARRLMSKLRNAGLPMPKYHPIFGHFKEFLKHKANVPTDATINTVLLHMLDDFPDGVFYLDLSPFAKPLLITATPSCGQQMQRHSLHKPMELVNASVRLTGGPNLFTMPDKTWKTWRKILEPCFSSAYILSLVPAIIRETCSFVDNLEDLAYKKSLVQLEDLTLNLTIDVIVAVSLDIQINCQKEKSEIASSLRTLIECTSVGLDLNPVSRLNPIRPLLRYISARKLDNLILSEIDNRYNTLRMAAKKEKYLSDSTSSSIVTAILQGYLFDHGPAASLNKQFRSIVSSQIRLFLFAGHDTTGSTLAYCYFLLSKHPAALQRIRAEINDIYGTSHCRDVATAIRDDPPSLNRLIYTLCIIKEALRLYPPASAIREGKPDLVMVDESGRTFPSAECNVWHIHLLLQRNSKYWKDPHEFKPERWLTKPGEALYPPKGGWRPFEFGARNCIGQTLAIFELKIVLAMTVGQFDIIPGYDDWDQTHPNPCIRTVLGNRAYQVDGGAGGAHIANRFPCYIQSR</sequence>
<feature type="transmembrane region" description="Helical" evidence="6">
    <location>
        <begin position="6"/>
        <end position="25"/>
    </location>
</feature>
<dbReference type="Pfam" id="PF00067">
    <property type="entry name" value="p450"/>
    <property type="match status" value="1"/>
</dbReference>
<evidence type="ECO:0000256" key="3">
    <source>
        <dbReference type="ARBA" id="ARBA00022723"/>
    </source>
</evidence>
<dbReference type="STRING" id="701091.M2U3P1"/>
<dbReference type="SUPFAM" id="SSF48264">
    <property type="entry name" value="Cytochrome P450"/>
    <property type="match status" value="1"/>
</dbReference>
<accession>M2U3P1</accession>
<evidence type="ECO:0000256" key="5">
    <source>
        <dbReference type="PIRSR" id="PIRSR602403-1"/>
    </source>
</evidence>
<dbReference type="OrthoDB" id="10029320at2759"/>
<dbReference type="CDD" id="cd11051">
    <property type="entry name" value="CYP59-like"/>
    <property type="match status" value="1"/>
</dbReference>
<evidence type="ECO:0000256" key="1">
    <source>
        <dbReference type="ARBA" id="ARBA00001971"/>
    </source>
</evidence>
<dbReference type="AlphaFoldDB" id="M2U3P1"/>
<dbReference type="GO" id="GO:0016705">
    <property type="term" value="F:oxidoreductase activity, acting on paired donors, with incorporation or reduction of molecular oxygen"/>
    <property type="evidence" value="ECO:0007669"/>
    <property type="project" value="InterPro"/>
</dbReference>
<dbReference type="OMA" id="RANTTIM"/>
<protein>
    <submittedName>
        <fullName evidence="7">Uncharacterized protein</fullName>
    </submittedName>
</protein>
<keyword evidence="5" id="KW-0349">Heme</keyword>
<dbReference type="Proteomes" id="UP000016936">
    <property type="component" value="Unassembled WGS sequence"/>
</dbReference>
<evidence type="ECO:0000256" key="6">
    <source>
        <dbReference type="SAM" id="Phobius"/>
    </source>
</evidence>
<dbReference type="HOGENOM" id="CLU_020492_0_0_1"/>
<dbReference type="GO" id="GO:0005506">
    <property type="term" value="F:iron ion binding"/>
    <property type="evidence" value="ECO:0007669"/>
    <property type="project" value="InterPro"/>
</dbReference>
<reference evidence="8" key="2">
    <citation type="journal article" date="2013" name="PLoS Genet.">
        <title>Comparative genome structure, secondary metabolite, and effector coding capacity across Cochliobolus pathogens.</title>
        <authorList>
            <person name="Condon B.J."/>
            <person name="Leng Y."/>
            <person name="Wu D."/>
            <person name="Bushley K.E."/>
            <person name="Ohm R.A."/>
            <person name="Otillar R."/>
            <person name="Martin J."/>
            <person name="Schackwitz W."/>
            <person name="Grimwood J."/>
            <person name="MohdZainudin N."/>
            <person name="Xue C."/>
            <person name="Wang R."/>
            <person name="Manning V.A."/>
            <person name="Dhillon B."/>
            <person name="Tu Z.J."/>
            <person name="Steffenson B.J."/>
            <person name="Salamov A."/>
            <person name="Sun H."/>
            <person name="Lowry S."/>
            <person name="LaButti K."/>
            <person name="Han J."/>
            <person name="Copeland A."/>
            <person name="Lindquist E."/>
            <person name="Barry K."/>
            <person name="Schmutz J."/>
            <person name="Baker S.E."/>
            <person name="Ciuffetti L.M."/>
            <person name="Grigoriev I.V."/>
            <person name="Zhong S."/>
            <person name="Turgeon B.G."/>
        </authorList>
    </citation>
    <scope>NUCLEOTIDE SEQUENCE [LARGE SCALE GENOMIC DNA]</scope>
    <source>
        <strain evidence="8">C5 / ATCC 48332 / race O</strain>
    </source>
</reference>
<gene>
    <name evidence="7" type="ORF">COCHEDRAFT_1098318</name>
</gene>
<keyword evidence="6" id="KW-1133">Transmembrane helix</keyword>